<name>A0ABU9AUJ4_9BACT</name>
<dbReference type="Proteomes" id="UP001371305">
    <property type="component" value="Unassembled WGS sequence"/>
</dbReference>
<organism evidence="2 3">
    <name type="scientific">Luteolibacter soli</name>
    <dbReference type="NCBI Taxonomy" id="3135280"/>
    <lineage>
        <taxon>Bacteria</taxon>
        <taxon>Pseudomonadati</taxon>
        <taxon>Verrucomicrobiota</taxon>
        <taxon>Verrucomicrobiia</taxon>
        <taxon>Verrucomicrobiales</taxon>
        <taxon>Verrucomicrobiaceae</taxon>
        <taxon>Luteolibacter</taxon>
    </lineage>
</organism>
<dbReference type="RefSeq" id="WP_341405033.1">
    <property type="nucleotide sequence ID" value="NZ_JBBUKT010000004.1"/>
</dbReference>
<reference evidence="2 3" key="1">
    <citation type="submission" date="2024-04" db="EMBL/GenBank/DDBJ databases">
        <title>Luteolibacter sp. isolated from soil.</title>
        <authorList>
            <person name="An J."/>
        </authorList>
    </citation>
    <scope>NUCLEOTIDE SEQUENCE [LARGE SCALE GENOMIC DNA]</scope>
    <source>
        <strain evidence="2 3">Y139</strain>
    </source>
</reference>
<proteinExistence type="predicted"/>
<feature type="chain" id="PRO_5045609726" evidence="1">
    <location>
        <begin position="25"/>
        <end position="533"/>
    </location>
</feature>
<sequence>MKLLAARLFFCLLLFLGQALPLRADNDKFAEATDLATFALPYYGFIGGGGTAEAGEPAHAGSPAAHSYWFRWTPTTSAPCIIREFLNTTNTRIAIYTGNTLATLNVVAQGTEHVFFPTTAGVTYRIAIDSVGADVFQFKTYPPGGTDDLASATPITGALPQRLHGNNVFATTTAATDEDWYPSAPPQATVWWRWTAPAAGAIRLDSRLSDFETRLTAYERAPGGSPVRVSLGFSTCGMKVQAGYDYLFCIDGTNNRGEIDFWLESIPTTIPPNDNLANATNLGSALIACDGGWIFNATAETGVPNETITPWSYDHTLWWKWTCPQSGTYRFSQLGSDGSAGIYVFTGTPGSLTMITGLDLPEGVRIESITAGTTYYIQIKDWKWSAVRAELNIHPAATEPRYFTNFGSRGYFRLLGPQRHPAADPDGDGFSNEIEFACGTNPEVYNPNDPNLPRLTVSSGTKTFSWVEDSTYLTTTPGQPISLKAQTSTNLSPTWLDATATSSSGGRKTITLPNSTRAFARLNLTDPNWNPTP</sequence>
<keyword evidence="3" id="KW-1185">Reference proteome</keyword>
<protein>
    <submittedName>
        <fullName evidence="2">Thrombospondin type 3 repeat-containing protein</fullName>
    </submittedName>
</protein>
<keyword evidence="1" id="KW-0732">Signal</keyword>
<comment type="caution">
    <text evidence="2">The sequence shown here is derived from an EMBL/GenBank/DDBJ whole genome shotgun (WGS) entry which is preliminary data.</text>
</comment>
<evidence type="ECO:0000313" key="3">
    <source>
        <dbReference type="Proteomes" id="UP001371305"/>
    </source>
</evidence>
<gene>
    <name evidence="2" type="ORF">WKV53_13010</name>
</gene>
<evidence type="ECO:0000256" key="1">
    <source>
        <dbReference type="SAM" id="SignalP"/>
    </source>
</evidence>
<feature type="signal peptide" evidence="1">
    <location>
        <begin position="1"/>
        <end position="24"/>
    </location>
</feature>
<dbReference type="EMBL" id="JBBUKT010000004">
    <property type="protein sequence ID" value="MEK7951429.1"/>
    <property type="molecule type" value="Genomic_DNA"/>
</dbReference>
<accession>A0ABU9AUJ4</accession>
<evidence type="ECO:0000313" key="2">
    <source>
        <dbReference type="EMBL" id="MEK7951429.1"/>
    </source>
</evidence>